<dbReference type="Proteomes" id="UP000061809">
    <property type="component" value="Chromosome"/>
</dbReference>
<dbReference type="PANTHER" id="PTHR12526:SF630">
    <property type="entry name" value="GLYCOSYLTRANSFERASE"/>
    <property type="match status" value="1"/>
</dbReference>
<dbReference type="InterPro" id="IPR001296">
    <property type="entry name" value="Glyco_trans_1"/>
</dbReference>
<evidence type="ECO:0000259" key="1">
    <source>
        <dbReference type="Pfam" id="PF00534"/>
    </source>
</evidence>
<dbReference type="CDD" id="cd03811">
    <property type="entry name" value="GT4_GT28_WabH-like"/>
    <property type="match status" value="1"/>
</dbReference>
<proteinExistence type="predicted"/>
<protein>
    <submittedName>
        <fullName evidence="2">N-acetylgalactosamine-N, N'-diacetylbacillosaminyl-diphospho-undecaprenol 4-alpha-N-acetylgalactosaminyltransferase</fullName>
        <ecNumber evidence="2">2.4.1.291</ecNumber>
    </submittedName>
</protein>
<dbReference type="EMBL" id="CP012801">
    <property type="protein sequence ID" value="ALJ59701.1"/>
    <property type="molecule type" value="Genomic_DNA"/>
</dbReference>
<dbReference type="RefSeq" id="WP_029426134.1">
    <property type="nucleotide sequence ID" value="NZ_CP012801.1"/>
</dbReference>
<keyword evidence="2" id="KW-0808">Transferase</keyword>
<sequence length="368" mass="42743">MKDVLFIMESLDGGGAEKALIEYLKNFDYTRYRVSLCLLFYQGLYLKDIPENVTVIPLYTQNNSFRRKSFRYYRKYHNSWLMSFQIRRKLQRHYDTIISFMEGWPLLFHSFVMKRADRNVTWVHRDLLNYPTSDCFYSSSLERKCYEDVDCIIFVSNTAKENFDKLYLVNTPKKCLYNVVDAKEIKEKAGEENVAGNVFTITSIGSLYKVKGYDRLLRVAKMLKNNGYFLSFQILGCGSELDNLLTLRNELGVEEEVLFLGFEENPYPYLKKSDLFVSTSLSEGLPYVICEAFVLGIPVVATETAGAIELLDNGKYGILTGQDDISIYEGLRKLIDNEELRDEYHLKSLIRAEMFNIDKAMKSVYSLI</sequence>
<organism evidence="2 3">
    <name type="scientific">Bacteroides cellulosilyticus</name>
    <dbReference type="NCBI Taxonomy" id="246787"/>
    <lineage>
        <taxon>Bacteria</taxon>
        <taxon>Pseudomonadati</taxon>
        <taxon>Bacteroidota</taxon>
        <taxon>Bacteroidia</taxon>
        <taxon>Bacteroidales</taxon>
        <taxon>Bacteroidaceae</taxon>
        <taxon>Bacteroides</taxon>
    </lineage>
</organism>
<dbReference type="GO" id="GO:0016757">
    <property type="term" value="F:glycosyltransferase activity"/>
    <property type="evidence" value="ECO:0007669"/>
    <property type="project" value="UniProtKB-KW"/>
</dbReference>
<dbReference type="Gene3D" id="3.40.50.2000">
    <property type="entry name" value="Glycogen Phosphorylase B"/>
    <property type="match status" value="2"/>
</dbReference>
<gene>
    <name evidence="2" type="primary">pglJ_2</name>
    <name evidence="2" type="ORF">BcellWH2_02462</name>
</gene>
<dbReference type="EC" id="2.4.1.291" evidence="2"/>
<evidence type="ECO:0000313" key="2">
    <source>
        <dbReference type="EMBL" id="ALJ59701.1"/>
    </source>
</evidence>
<keyword evidence="2" id="KW-0328">Glycosyltransferase</keyword>
<dbReference type="PANTHER" id="PTHR12526">
    <property type="entry name" value="GLYCOSYLTRANSFERASE"/>
    <property type="match status" value="1"/>
</dbReference>
<dbReference type="SUPFAM" id="SSF53756">
    <property type="entry name" value="UDP-Glycosyltransferase/glycogen phosphorylase"/>
    <property type="match status" value="1"/>
</dbReference>
<dbReference type="KEGG" id="bcel:BcellWH2_02462"/>
<evidence type="ECO:0000313" key="3">
    <source>
        <dbReference type="Proteomes" id="UP000061809"/>
    </source>
</evidence>
<accession>A0A0P0G6P0</accession>
<dbReference type="PATRIC" id="fig|246787.4.peg.2534"/>
<name>A0A0P0G6P0_9BACE</name>
<dbReference type="AlphaFoldDB" id="A0A0P0G6P0"/>
<dbReference type="Pfam" id="PF00534">
    <property type="entry name" value="Glycos_transf_1"/>
    <property type="match status" value="1"/>
</dbReference>
<reference evidence="2 3" key="1">
    <citation type="journal article" date="2015" name="Science">
        <title>Genetic determinants of in vivo fitness and diet responsiveness in multiple human gut Bacteroides.</title>
        <authorList>
            <person name="Wu M."/>
            <person name="McNulty N.P."/>
            <person name="Rodionov D.A."/>
            <person name="Khoroshkin M.S."/>
            <person name="Griffin N.W."/>
            <person name="Cheng J."/>
            <person name="Latreille P."/>
            <person name="Kerstetter R.A."/>
            <person name="Terrapon N."/>
            <person name="Henrissat B."/>
            <person name="Osterman A.L."/>
            <person name="Gordon J.I."/>
        </authorList>
    </citation>
    <scope>NUCLEOTIDE SEQUENCE [LARGE SCALE GENOMIC DNA]</scope>
    <source>
        <strain evidence="2 3">WH2</strain>
    </source>
</reference>
<feature type="domain" description="Glycosyl transferase family 1" evidence="1">
    <location>
        <begin position="188"/>
        <end position="343"/>
    </location>
</feature>